<accession>A0A8J3JVU0</accession>
<evidence type="ECO:0000313" key="3">
    <source>
        <dbReference type="Proteomes" id="UP000619293"/>
    </source>
</evidence>
<dbReference type="AlphaFoldDB" id="A0A8J3JVU0"/>
<dbReference type="Proteomes" id="UP000619293">
    <property type="component" value="Unassembled WGS sequence"/>
</dbReference>
<dbReference type="EMBL" id="BONG01000039">
    <property type="protein sequence ID" value="GIF91986.1"/>
    <property type="molecule type" value="Genomic_DNA"/>
</dbReference>
<gene>
    <name evidence="2" type="ORF">Cch02nite_54300</name>
</gene>
<sequence>MPSAQVEGGNAAAGVADGSASIDCVRLADPMMHGYPVQKQALMHVQMIVSSARGGDVFSLGAEDRDDAHARRGTGARRDRVAQERTQWS</sequence>
<evidence type="ECO:0000313" key="2">
    <source>
        <dbReference type="EMBL" id="GIF91986.1"/>
    </source>
</evidence>
<feature type="region of interest" description="Disordered" evidence="1">
    <location>
        <begin position="60"/>
        <end position="89"/>
    </location>
</feature>
<protein>
    <submittedName>
        <fullName evidence="2">Uncharacterized protein</fullName>
    </submittedName>
</protein>
<reference evidence="2 3" key="1">
    <citation type="submission" date="2021-01" db="EMBL/GenBank/DDBJ databases">
        <title>Whole genome shotgun sequence of Catellatospora chokoriensis NBRC 107358.</title>
        <authorList>
            <person name="Komaki H."/>
            <person name="Tamura T."/>
        </authorList>
    </citation>
    <scope>NUCLEOTIDE SEQUENCE [LARGE SCALE GENOMIC DNA]</scope>
    <source>
        <strain evidence="2 3">NBRC 107358</strain>
    </source>
</reference>
<proteinExistence type="predicted"/>
<keyword evidence="3" id="KW-1185">Reference proteome</keyword>
<evidence type="ECO:0000256" key="1">
    <source>
        <dbReference type="SAM" id="MobiDB-lite"/>
    </source>
</evidence>
<name>A0A8J3JVU0_9ACTN</name>
<organism evidence="2 3">
    <name type="scientific">Catellatospora chokoriensis</name>
    <dbReference type="NCBI Taxonomy" id="310353"/>
    <lineage>
        <taxon>Bacteria</taxon>
        <taxon>Bacillati</taxon>
        <taxon>Actinomycetota</taxon>
        <taxon>Actinomycetes</taxon>
        <taxon>Micromonosporales</taxon>
        <taxon>Micromonosporaceae</taxon>
        <taxon>Catellatospora</taxon>
    </lineage>
</organism>
<comment type="caution">
    <text evidence="2">The sequence shown here is derived from an EMBL/GenBank/DDBJ whole genome shotgun (WGS) entry which is preliminary data.</text>
</comment>
<feature type="compositionally biased region" description="Basic and acidic residues" evidence="1">
    <location>
        <begin position="62"/>
        <end position="83"/>
    </location>
</feature>